<evidence type="ECO:0000256" key="2">
    <source>
        <dbReference type="ARBA" id="ARBA00007422"/>
    </source>
</evidence>
<comment type="subcellular location">
    <subcellularLocation>
        <location evidence="7 8">Cytoplasm</location>
    </subcellularLocation>
</comment>
<evidence type="ECO:0000313" key="9">
    <source>
        <dbReference type="EMBL" id="HGB13985.1"/>
    </source>
</evidence>
<dbReference type="AlphaFoldDB" id="A0A7C3SJE6"/>
<dbReference type="InterPro" id="IPR000652">
    <property type="entry name" value="Triosephosphate_isomerase"/>
</dbReference>
<evidence type="ECO:0000256" key="4">
    <source>
        <dbReference type="ARBA" id="ARBA00022490"/>
    </source>
</evidence>
<organism evidence="9">
    <name type="scientific">Desulfobacca acetoxidans</name>
    <dbReference type="NCBI Taxonomy" id="60893"/>
    <lineage>
        <taxon>Bacteria</taxon>
        <taxon>Pseudomonadati</taxon>
        <taxon>Thermodesulfobacteriota</taxon>
        <taxon>Desulfobaccia</taxon>
        <taxon>Desulfobaccales</taxon>
        <taxon>Desulfobaccaceae</taxon>
        <taxon>Desulfobacca</taxon>
    </lineage>
</organism>
<feature type="binding site" evidence="7">
    <location>
        <position position="176"/>
    </location>
    <ligand>
        <name>substrate</name>
    </ligand>
</feature>
<dbReference type="EMBL" id="DTHB01000016">
    <property type="protein sequence ID" value="HGB13985.1"/>
    <property type="molecule type" value="Genomic_DNA"/>
</dbReference>
<dbReference type="NCBIfam" id="TIGR00419">
    <property type="entry name" value="tim"/>
    <property type="match status" value="1"/>
</dbReference>
<name>A0A7C3SJE6_9BACT</name>
<feature type="binding site" evidence="7">
    <location>
        <begin position="12"/>
        <end position="14"/>
    </location>
    <ligand>
        <name>substrate</name>
    </ligand>
</feature>
<dbReference type="GO" id="GO:0006094">
    <property type="term" value="P:gluconeogenesis"/>
    <property type="evidence" value="ECO:0007669"/>
    <property type="project" value="UniProtKB-UniRule"/>
</dbReference>
<dbReference type="GO" id="GO:0046166">
    <property type="term" value="P:glyceraldehyde-3-phosphate biosynthetic process"/>
    <property type="evidence" value="ECO:0007669"/>
    <property type="project" value="TreeGrafter"/>
</dbReference>
<dbReference type="Pfam" id="PF00121">
    <property type="entry name" value="TIM"/>
    <property type="match status" value="1"/>
</dbReference>
<reference evidence="9" key="1">
    <citation type="journal article" date="2020" name="mSystems">
        <title>Genome- and Community-Level Interaction Insights into Carbon Utilization and Element Cycling Functions of Hydrothermarchaeota in Hydrothermal Sediment.</title>
        <authorList>
            <person name="Zhou Z."/>
            <person name="Liu Y."/>
            <person name="Xu W."/>
            <person name="Pan J."/>
            <person name="Luo Z.H."/>
            <person name="Li M."/>
        </authorList>
    </citation>
    <scope>NUCLEOTIDE SEQUENCE [LARGE SCALE GENOMIC DNA]</scope>
    <source>
        <strain evidence="9">SpSt-776</strain>
    </source>
</reference>
<dbReference type="PANTHER" id="PTHR21139">
    <property type="entry name" value="TRIOSEPHOSPHATE ISOMERASE"/>
    <property type="match status" value="1"/>
</dbReference>
<dbReference type="GO" id="GO:0005829">
    <property type="term" value="C:cytosol"/>
    <property type="evidence" value="ECO:0007669"/>
    <property type="project" value="TreeGrafter"/>
</dbReference>
<dbReference type="GO" id="GO:0006096">
    <property type="term" value="P:glycolytic process"/>
    <property type="evidence" value="ECO:0007669"/>
    <property type="project" value="UniProtKB-UniRule"/>
</dbReference>
<feature type="active site" description="Electrophile" evidence="7">
    <location>
        <position position="98"/>
    </location>
</feature>
<feature type="binding site" evidence="7">
    <location>
        <begin position="234"/>
        <end position="235"/>
    </location>
    <ligand>
        <name>substrate</name>
    </ligand>
</feature>
<dbReference type="PROSITE" id="PS51440">
    <property type="entry name" value="TIM_2"/>
    <property type="match status" value="1"/>
</dbReference>
<evidence type="ECO:0000256" key="6">
    <source>
        <dbReference type="ARBA" id="ARBA00023235"/>
    </source>
</evidence>
<dbReference type="EC" id="5.3.1.1" evidence="7 8"/>
<feature type="active site" description="Proton acceptor" evidence="7">
    <location>
        <position position="170"/>
    </location>
</feature>
<keyword evidence="5 7" id="KW-0324">Glycolysis</keyword>
<accession>A0A7C3SJE6</accession>
<dbReference type="GO" id="GO:0019563">
    <property type="term" value="P:glycerol catabolic process"/>
    <property type="evidence" value="ECO:0007669"/>
    <property type="project" value="TreeGrafter"/>
</dbReference>
<evidence type="ECO:0000256" key="7">
    <source>
        <dbReference type="HAMAP-Rule" id="MF_00147"/>
    </source>
</evidence>
<gene>
    <name evidence="7" type="primary">tpiA</name>
    <name evidence="9" type="ORF">ENV62_01920</name>
</gene>
<dbReference type="UniPathway" id="UPA00109">
    <property type="reaction ID" value="UER00189"/>
</dbReference>
<protein>
    <recommendedName>
        <fullName evidence="7 8">Triosephosphate isomerase</fullName>
        <shortName evidence="7">TIM</shortName>
        <shortName evidence="7">TPI</shortName>
        <ecNumber evidence="7 8">5.3.1.1</ecNumber>
    </recommendedName>
    <alternativeName>
        <fullName evidence="7">Triose-phosphate isomerase</fullName>
    </alternativeName>
</protein>
<dbReference type="CDD" id="cd00311">
    <property type="entry name" value="TIM"/>
    <property type="match status" value="1"/>
</dbReference>
<dbReference type="GO" id="GO:0004807">
    <property type="term" value="F:triose-phosphate isomerase activity"/>
    <property type="evidence" value="ECO:0007669"/>
    <property type="project" value="UniProtKB-UniRule"/>
</dbReference>
<dbReference type="InterPro" id="IPR022896">
    <property type="entry name" value="TrioseP_Isoase_bac/euk"/>
</dbReference>
<evidence type="ECO:0000256" key="8">
    <source>
        <dbReference type="RuleBase" id="RU363013"/>
    </source>
</evidence>
<evidence type="ECO:0000256" key="5">
    <source>
        <dbReference type="ARBA" id="ARBA00023152"/>
    </source>
</evidence>
<dbReference type="PROSITE" id="PS00171">
    <property type="entry name" value="TIM_1"/>
    <property type="match status" value="1"/>
</dbReference>
<dbReference type="Gene3D" id="3.20.20.70">
    <property type="entry name" value="Aldolase class I"/>
    <property type="match status" value="1"/>
</dbReference>
<comment type="pathway">
    <text evidence="7 8">Carbohydrate biosynthesis; gluconeogenesis.</text>
</comment>
<comment type="function">
    <text evidence="7">Involved in the gluconeogenesis. Catalyzes stereospecifically the conversion of dihydroxyacetone phosphate (DHAP) to D-glyceraldehyde-3-phosphate (G3P).</text>
</comment>
<dbReference type="InterPro" id="IPR013785">
    <property type="entry name" value="Aldolase_TIM"/>
</dbReference>
<dbReference type="UniPathway" id="UPA00138"/>
<dbReference type="PANTHER" id="PTHR21139:SF42">
    <property type="entry name" value="TRIOSEPHOSPHATE ISOMERASE"/>
    <property type="match status" value="1"/>
</dbReference>
<evidence type="ECO:0000256" key="3">
    <source>
        <dbReference type="ARBA" id="ARBA00022432"/>
    </source>
</evidence>
<comment type="subunit">
    <text evidence="7 8">Homodimer.</text>
</comment>
<comment type="catalytic activity">
    <reaction evidence="7 8">
        <text>D-glyceraldehyde 3-phosphate = dihydroxyacetone phosphate</text>
        <dbReference type="Rhea" id="RHEA:18585"/>
        <dbReference type="ChEBI" id="CHEBI:57642"/>
        <dbReference type="ChEBI" id="CHEBI:59776"/>
        <dbReference type="EC" id="5.3.1.1"/>
    </reaction>
</comment>
<dbReference type="InterPro" id="IPR035990">
    <property type="entry name" value="TIM_sf"/>
</dbReference>
<keyword evidence="6 7" id="KW-0413">Isomerase</keyword>
<dbReference type="InterPro" id="IPR020861">
    <property type="entry name" value="Triosephosphate_isomerase_AS"/>
</dbReference>
<comment type="caution">
    <text evidence="9">The sequence shown here is derived from an EMBL/GenBank/DDBJ whole genome shotgun (WGS) entry which is preliminary data.</text>
</comment>
<evidence type="ECO:0000256" key="1">
    <source>
        <dbReference type="ARBA" id="ARBA00004680"/>
    </source>
</evidence>
<comment type="similarity">
    <text evidence="2 7 8">Belongs to the triosephosphate isomerase family.</text>
</comment>
<dbReference type="HAMAP" id="MF_00147_B">
    <property type="entry name" value="TIM_B"/>
    <property type="match status" value="1"/>
</dbReference>
<proteinExistence type="inferred from homology"/>
<dbReference type="FunFam" id="3.20.20.70:FF:000016">
    <property type="entry name" value="Triosephosphate isomerase"/>
    <property type="match status" value="1"/>
</dbReference>
<sequence>MTEKLLPFIAGNWKMHKTLAEARALAREICQGLSSAAAVEVAVAPPYTALAAVAAEIAGSPVKLAAQDTYWERQGAYTGAISPVMLADVGCQYVIIGHSERRQYFGETDETVNRKVKAALEEGLSPIVCVGETLSQREQGQTFQVVETQIRYGLAGLAPAQGKRLVIAYEPVWAIGTGKTATPDQAQEVHKLIRGLLPEVAGTDALRILYGGSVTPGNAKDLLAQPDIDGALVGGASLQASSFLGIIAAAG</sequence>
<dbReference type="SUPFAM" id="SSF51351">
    <property type="entry name" value="Triosephosphate isomerase (TIM)"/>
    <property type="match status" value="1"/>
</dbReference>
<feature type="binding site" evidence="7">
    <location>
        <position position="213"/>
    </location>
    <ligand>
        <name>substrate</name>
    </ligand>
</feature>
<keyword evidence="4 7" id="KW-0963">Cytoplasm</keyword>
<keyword evidence="3 7" id="KW-0312">Gluconeogenesis</keyword>
<comment type="pathway">
    <text evidence="1 7 8">Carbohydrate degradation; glycolysis; D-glyceraldehyde 3-phosphate from glycerone phosphate: step 1/1.</text>
</comment>